<dbReference type="InterPro" id="IPR001841">
    <property type="entry name" value="Znf_RING"/>
</dbReference>
<evidence type="ECO:0000256" key="3">
    <source>
        <dbReference type="ARBA" id="ARBA00022771"/>
    </source>
</evidence>
<dbReference type="InterPro" id="IPR013083">
    <property type="entry name" value="Znf_RING/FYVE/PHD"/>
</dbReference>
<dbReference type="GO" id="GO:0006974">
    <property type="term" value="P:DNA damage response"/>
    <property type="evidence" value="ECO:0007669"/>
    <property type="project" value="TreeGrafter"/>
</dbReference>
<evidence type="ECO:0000313" key="10">
    <source>
        <dbReference type="EMBL" id="EIW80339.1"/>
    </source>
</evidence>
<dbReference type="PANTHER" id="PTHR23318:SF0">
    <property type="entry name" value="SERINE_THREONINE-PROTEIN PHOSPHATASE 4 REGULATORY SUBUNIT 3"/>
    <property type="match status" value="1"/>
</dbReference>
<keyword evidence="7" id="KW-0175">Coiled coil</keyword>
<feature type="coiled-coil region" evidence="7">
    <location>
        <begin position="507"/>
        <end position="562"/>
    </location>
</feature>
<dbReference type="InterPro" id="IPR027370">
    <property type="entry name" value="Znf-RING_euk"/>
</dbReference>
<evidence type="ECO:0000259" key="9">
    <source>
        <dbReference type="PROSITE" id="PS50089"/>
    </source>
</evidence>
<dbReference type="GO" id="GO:0005654">
    <property type="term" value="C:nucleoplasm"/>
    <property type="evidence" value="ECO:0007669"/>
    <property type="project" value="TreeGrafter"/>
</dbReference>
<dbReference type="EMBL" id="JH711579">
    <property type="protein sequence ID" value="EIW80339.1"/>
    <property type="molecule type" value="Genomic_DNA"/>
</dbReference>
<feature type="region of interest" description="Disordered" evidence="8">
    <location>
        <begin position="326"/>
        <end position="355"/>
    </location>
</feature>
<evidence type="ECO:0000256" key="4">
    <source>
        <dbReference type="ARBA" id="ARBA00022833"/>
    </source>
</evidence>
<comment type="subcellular location">
    <subcellularLocation>
        <location evidence="1">Nucleus</location>
    </subcellularLocation>
</comment>
<dbReference type="InterPro" id="IPR051137">
    <property type="entry name" value="PP4R3-like"/>
</dbReference>
<feature type="domain" description="RING-type" evidence="9">
    <location>
        <begin position="580"/>
        <end position="628"/>
    </location>
</feature>
<dbReference type="GO" id="GO:0030289">
    <property type="term" value="C:protein phosphatase 4 complex"/>
    <property type="evidence" value="ECO:0007669"/>
    <property type="project" value="TreeGrafter"/>
</dbReference>
<feature type="region of interest" description="Disordered" evidence="8">
    <location>
        <begin position="680"/>
        <end position="706"/>
    </location>
</feature>
<dbReference type="OrthoDB" id="27483at2759"/>
<dbReference type="Proteomes" id="UP000053558">
    <property type="component" value="Unassembled WGS sequence"/>
</dbReference>
<name>A0A5M3MMD2_CONPW</name>
<keyword evidence="2" id="KW-0479">Metal-binding</keyword>
<feature type="compositionally biased region" description="Gly residues" evidence="8">
    <location>
        <begin position="691"/>
        <end position="706"/>
    </location>
</feature>
<keyword evidence="4" id="KW-0862">Zinc</keyword>
<evidence type="ECO:0000313" key="11">
    <source>
        <dbReference type="Proteomes" id="UP000053558"/>
    </source>
</evidence>
<keyword evidence="11" id="KW-1185">Reference proteome</keyword>
<evidence type="ECO:0000256" key="7">
    <source>
        <dbReference type="SAM" id="Coils"/>
    </source>
</evidence>
<protein>
    <recommendedName>
        <fullName evidence="9">RING-type domain-containing protein</fullName>
    </recommendedName>
</protein>
<dbReference type="Pfam" id="PF22972">
    <property type="entry name" value="EVH1_PP4R3"/>
    <property type="match status" value="1"/>
</dbReference>
<dbReference type="Pfam" id="PF04802">
    <property type="entry name" value="PP4R3"/>
    <property type="match status" value="1"/>
</dbReference>
<dbReference type="SUPFAM" id="SSF57850">
    <property type="entry name" value="RING/U-box"/>
    <property type="match status" value="1"/>
</dbReference>
<dbReference type="PROSITE" id="PS00518">
    <property type="entry name" value="ZF_RING_1"/>
    <property type="match status" value="1"/>
</dbReference>
<reference evidence="11" key="1">
    <citation type="journal article" date="2012" name="Science">
        <title>The Paleozoic origin of enzymatic lignin decomposition reconstructed from 31 fungal genomes.</title>
        <authorList>
            <person name="Floudas D."/>
            <person name="Binder M."/>
            <person name="Riley R."/>
            <person name="Barry K."/>
            <person name="Blanchette R.A."/>
            <person name="Henrissat B."/>
            <person name="Martinez A.T."/>
            <person name="Otillar R."/>
            <person name="Spatafora J.W."/>
            <person name="Yadav J.S."/>
            <person name="Aerts A."/>
            <person name="Benoit I."/>
            <person name="Boyd A."/>
            <person name="Carlson A."/>
            <person name="Copeland A."/>
            <person name="Coutinho P.M."/>
            <person name="de Vries R.P."/>
            <person name="Ferreira P."/>
            <person name="Findley K."/>
            <person name="Foster B."/>
            <person name="Gaskell J."/>
            <person name="Glotzer D."/>
            <person name="Gorecki P."/>
            <person name="Heitman J."/>
            <person name="Hesse C."/>
            <person name="Hori C."/>
            <person name="Igarashi K."/>
            <person name="Jurgens J.A."/>
            <person name="Kallen N."/>
            <person name="Kersten P."/>
            <person name="Kohler A."/>
            <person name="Kuees U."/>
            <person name="Kumar T.K.A."/>
            <person name="Kuo A."/>
            <person name="LaButti K."/>
            <person name="Larrondo L.F."/>
            <person name="Lindquist E."/>
            <person name="Ling A."/>
            <person name="Lombard V."/>
            <person name="Lucas S."/>
            <person name="Lundell T."/>
            <person name="Martin R."/>
            <person name="McLaughlin D.J."/>
            <person name="Morgenstern I."/>
            <person name="Morin E."/>
            <person name="Murat C."/>
            <person name="Nagy L.G."/>
            <person name="Nolan M."/>
            <person name="Ohm R.A."/>
            <person name="Patyshakuliyeva A."/>
            <person name="Rokas A."/>
            <person name="Ruiz-Duenas F.J."/>
            <person name="Sabat G."/>
            <person name="Salamov A."/>
            <person name="Samejima M."/>
            <person name="Schmutz J."/>
            <person name="Slot J.C."/>
            <person name="St John F."/>
            <person name="Stenlid J."/>
            <person name="Sun H."/>
            <person name="Sun S."/>
            <person name="Syed K."/>
            <person name="Tsang A."/>
            <person name="Wiebenga A."/>
            <person name="Young D."/>
            <person name="Pisabarro A."/>
            <person name="Eastwood D.C."/>
            <person name="Martin F."/>
            <person name="Cullen D."/>
            <person name="Grigoriev I.V."/>
            <person name="Hibbett D.S."/>
        </authorList>
    </citation>
    <scope>NUCLEOTIDE SEQUENCE [LARGE SCALE GENOMIC DNA]</scope>
    <source>
        <strain evidence="11">RWD-64-598 SS2</strain>
    </source>
</reference>
<evidence type="ECO:0000256" key="5">
    <source>
        <dbReference type="ARBA" id="ARBA00023242"/>
    </source>
</evidence>
<keyword evidence="5" id="KW-0539">Nucleus</keyword>
<dbReference type="Pfam" id="PF13445">
    <property type="entry name" value="zf-RING_UBOX"/>
    <property type="match status" value="1"/>
</dbReference>
<gene>
    <name evidence="10" type="ORF">CONPUDRAFT_154374</name>
</gene>
<dbReference type="GO" id="GO:0008270">
    <property type="term" value="F:zinc ion binding"/>
    <property type="evidence" value="ECO:0007669"/>
    <property type="project" value="UniProtKB-KW"/>
</dbReference>
<dbReference type="Gene3D" id="2.30.29.30">
    <property type="entry name" value="Pleckstrin-homology domain (PH domain)/Phosphotyrosine-binding domain (PTB)"/>
    <property type="match status" value="1"/>
</dbReference>
<dbReference type="RefSeq" id="XP_007769305.1">
    <property type="nucleotide sequence ID" value="XM_007771115.1"/>
</dbReference>
<sequence length="765" mass="85448">MLASDDFVLTDYCYVFAKVYELIDFRWVDQGTAYFHGQFIEETNQAFLIAREEEEDERTILSTGSRYKDVYQRQQDTLIIWTEPDSVDYALNFQDAESCAEVWNFIIEVQYHINSSEAGGFDSSSPNHDATMTAIILRTGHLPMPDHESGNVADIERSIKALARGHVKEKICDYIQRRLMQTILILNDYGMYEHILDDDNFFAVVGMLEYDPEFPTHKTNYREFLHLTSRFHQPIPIPDESIQKKVHNTYRLQLLKDVVLACALDDSTFNNVLNSCIIFNQIDNVQNDPVFMREIASLYVNAEVLGSVHGNGSAKPASKSVGASAAWASSSPDVTGSPTPAPRRRHHQTPIPGRAATATAAAEAKTNVNTAEANLVKISTAREVLSAVLDHNLIGVRNHVLKQPDALRTLLEISVGNGPETLVAMGAKLLARPKDDPATEIDSPPPLLLQLYPLPYPVTKRTPLSRMIKFSSKLTSDEESSTLHVLKETRDGPRCVSGQASDSGNTIAKLQEENRLLKAQIQDMNANLSSFANQALDLEDVTSRIQEENRMLNAQIQDMNTRFSSSVIISRNDLDELVSCKVCTIKMQSPYLLPDCGHTLCQSCLVNWFDIILAQFTASHPQYNPNDSHALNTHDRPLPTASSYATMPEEVVAFLRHPQIMHHPVFALSMAARQFLDCHEQERGQQRHNQGGQGGNGNVGNNNGGAGPVQPRYTCPFCRTALHSRPVEEFFLKEVIDKLLNIAGEEEEPLTRSAALRNLFGTYIP</sequence>
<dbReference type="GO" id="GO:0072542">
    <property type="term" value="F:protein phosphatase activator activity"/>
    <property type="evidence" value="ECO:0007669"/>
    <property type="project" value="TreeGrafter"/>
</dbReference>
<dbReference type="InterPro" id="IPR006887">
    <property type="entry name" value="P4R3-like_central_dom"/>
</dbReference>
<evidence type="ECO:0000256" key="8">
    <source>
        <dbReference type="SAM" id="MobiDB-lite"/>
    </source>
</evidence>
<organism evidence="10 11">
    <name type="scientific">Coniophora puteana (strain RWD-64-598)</name>
    <name type="common">Brown rot fungus</name>
    <dbReference type="NCBI Taxonomy" id="741705"/>
    <lineage>
        <taxon>Eukaryota</taxon>
        <taxon>Fungi</taxon>
        <taxon>Dikarya</taxon>
        <taxon>Basidiomycota</taxon>
        <taxon>Agaricomycotina</taxon>
        <taxon>Agaricomycetes</taxon>
        <taxon>Agaricomycetidae</taxon>
        <taxon>Boletales</taxon>
        <taxon>Coniophorineae</taxon>
        <taxon>Coniophoraceae</taxon>
        <taxon>Coniophora</taxon>
    </lineage>
</organism>
<dbReference type="KEGG" id="cput:CONPUDRAFT_154374"/>
<dbReference type="PANTHER" id="PTHR23318">
    <property type="entry name" value="ATP SYNTHASE GAMMA-RELATED"/>
    <property type="match status" value="1"/>
</dbReference>
<dbReference type="GeneID" id="19203258"/>
<evidence type="ECO:0000256" key="1">
    <source>
        <dbReference type="ARBA" id="ARBA00004123"/>
    </source>
</evidence>
<dbReference type="InterPro" id="IPR017907">
    <property type="entry name" value="Znf_RING_CS"/>
</dbReference>
<proteinExistence type="predicted"/>
<dbReference type="Gene3D" id="3.30.40.10">
    <property type="entry name" value="Zinc/RING finger domain, C3HC4 (zinc finger)"/>
    <property type="match status" value="1"/>
</dbReference>
<dbReference type="InterPro" id="IPR011993">
    <property type="entry name" value="PH-like_dom_sf"/>
</dbReference>
<dbReference type="SMART" id="SM00184">
    <property type="entry name" value="RING"/>
    <property type="match status" value="1"/>
</dbReference>
<dbReference type="PROSITE" id="PS50089">
    <property type="entry name" value="ZF_RING_2"/>
    <property type="match status" value="1"/>
</dbReference>
<evidence type="ECO:0000256" key="2">
    <source>
        <dbReference type="ARBA" id="ARBA00022723"/>
    </source>
</evidence>
<dbReference type="InterPro" id="IPR055236">
    <property type="entry name" value="EVH1_PP4R3"/>
</dbReference>
<dbReference type="AlphaFoldDB" id="A0A5M3MMD2"/>
<keyword evidence="3 6" id="KW-0863">Zinc-finger</keyword>
<evidence type="ECO:0000256" key="6">
    <source>
        <dbReference type="PROSITE-ProRule" id="PRU00175"/>
    </source>
</evidence>
<accession>A0A5M3MMD2</accession>
<comment type="caution">
    <text evidence="10">The sequence shown here is derived from an EMBL/GenBank/DDBJ whole genome shotgun (WGS) entry which is preliminary data.</text>
</comment>